<dbReference type="EMBL" id="RBVX01000040">
    <property type="protein sequence ID" value="RSL30254.1"/>
    <property type="molecule type" value="Genomic_DNA"/>
</dbReference>
<dbReference type="RefSeq" id="WP_125560978.1">
    <property type="nucleotide sequence ID" value="NZ_RBVX01000040.1"/>
</dbReference>
<evidence type="ECO:0000313" key="2">
    <source>
        <dbReference type="EMBL" id="RSL30254.1"/>
    </source>
</evidence>
<dbReference type="Proteomes" id="UP000275076">
    <property type="component" value="Unassembled WGS sequence"/>
</dbReference>
<evidence type="ECO:0000256" key="1">
    <source>
        <dbReference type="SAM" id="Phobius"/>
    </source>
</evidence>
<sequence length="150" mass="16776">MTLIYQGEKDELKKNKRKIFHATATAFILAFAPTAAIAFVVFALFGSTTFANHVFSLDVSINQLMVLTVSIFIYLYTVDSLIEVIVKHLTETSIYSHITLLLIRILAFYSLGVMLGLNQTSNVIIAAAVSFIIFLIELLDVGNRRKENNE</sequence>
<keyword evidence="1" id="KW-1133">Transmembrane helix</keyword>
<feature type="transmembrane region" description="Helical" evidence="1">
    <location>
        <begin position="98"/>
        <end position="117"/>
    </location>
</feature>
<evidence type="ECO:0000313" key="3">
    <source>
        <dbReference type="Proteomes" id="UP000275076"/>
    </source>
</evidence>
<proteinExistence type="predicted"/>
<feature type="transmembrane region" description="Helical" evidence="1">
    <location>
        <begin position="65"/>
        <end position="86"/>
    </location>
</feature>
<keyword evidence="1" id="KW-0472">Membrane</keyword>
<comment type="caution">
    <text evidence="2">The sequence shown here is derived from an EMBL/GenBank/DDBJ whole genome shotgun (WGS) entry which is preliminary data.</text>
</comment>
<keyword evidence="3" id="KW-1185">Reference proteome</keyword>
<feature type="transmembrane region" description="Helical" evidence="1">
    <location>
        <begin position="20"/>
        <end position="45"/>
    </location>
</feature>
<dbReference type="AlphaFoldDB" id="A0A3R9WNN6"/>
<dbReference type="OrthoDB" id="2450835at2"/>
<keyword evidence="1" id="KW-0812">Transmembrane</keyword>
<organism evidence="2 3">
    <name type="scientific">Salibacterium salarium</name>
    <dbReference type="NCBI Taxonomy" id="284579"/>
    <lineage>
        <taxon>Bacteria</taxon>
        <taxon>Bacillati</taxon>
        <taxon>Bacillota</taxon>
        <taxon>Bacilli</taxon>
        <taxon>Bacillales</taxon>
        <taxon>Bacillaceae</taxon>
    </lineage>
</organism>
<gene>
    <name evidence="2" type="ORF">D7Z54_26995</name>
</gene>
<reference evidence="2 3" key="1">
    <citation type="submission" date="2018-10" db="EMBL/GenBank/DDBJ databases">
        <title>Draft genome sequence of Bacillus salarius IM0101, isolated from a hypersaline soil in Inner Mongolia, China.</title>
        <authorList>
            <person name="Yamprayoonswat W."/>
            <person name="Boonvisut S."/>
            <person name="Jumpathong W."/>
            <person name="Sittihan S."/>
            <person name="Ruangsuj P."/>
            <person name="Wanthongcharoen S."/>
            <person name="Thongpramul N."/>
            <person name="Pimmason S."/>
            <person name="Yu B."/>
            <person name="Yasawong M."/>
        </authorList>
    </citation>
    <scope>NUCLEOTIDE SEQUENCE [LARGE SCALE GENOMIC DNA]</scope>
    <source>
        <strain evidence="2 3">IM0101</strain>
    </source>
</reference>
<feature type="transmembrane region" description="Helical" evidence="1">
    <location>
        <begin position="123"/>
        <end position="141"/>
    </location>
</feature>
<protein>
    <submittedName>
        <fullName evidence="2">Uncharacterized protein</fullName>
    </submittedName>
</protein>
<name>A0A3R9WNN6_9BACI</name>
<accession>A0A3R9WNN6</accession>